<keyword evidence="2" id="KW-0812">Transmembrane</keyword>
<reference evidence="3" key="1">
    <citation type="submission" date="2023-03" db="EMBL/GenBank/DDBJ databases">
        <title>Massive genome expansion in bonnet fungi (Mycena s.s.) driven by repeated elements and novel gene families across ecological guilds.</title>
        <authorList>
            <consortium name="Lawrence Berkeley National Laboratory"/>
            <person name="Harder C.B."/>
            <person name="Miyauchi S."/>
            <person name="Viragh M."/>
            <person name="Kuo A."/>
            <person name="Thoen E."/>
            <person name="Andreopoulos B."/>
            <person name="Lu D."/>
            <person name="Skrede I."/>
            <person name="Drula E."/>
            <person name="Henrissat B."/>
            <person name="Morin E."/>
            <person name="Kohler A."/>
            <person name="Barry K."/>
            <person name="LaButti K."/>
            <person name="Morin E."/>
            <person name="Salamov A."/>
            <person name="Lipzen A."/>
            <person name="Mereny Z."/>
            <person name="Hegedus B."/>
            <person name="Baldrian P."/>
            <person name="Stursova M."/>
            <person name="Weitz H."/>
            <person name="Taylor A."/>
            <person name="Grigoriev I.V."/>
            <person name="Nagy L.G."/>
            <person name="Martin F."/>
            <person name="Kauserud H."/>
        </authorList>
    </citation>
    <scope>NUCLEOTIDE SEQUENCE</scope>
    <source>
        <strain evidence="3">CBHHK182m</strain>
    </source>
</reference>
<feature type="transmembrane region" description="Helical" evidence="2">
    <location>
        <begin position="110"/>
        <end position="134"/>
    </location>
</feature>
<feature type="non-terminal residue" evidence="3">
    <location>
        <position position="161"/>
    </location>
</feature>
<dbReference type="EMBL" id="JARKIB010000279">
    <property type="protein sequence ID" value="KAJ7717263.1"/>
    <property type="molecule type" value="Genomic_DNA"/>
</dbReference>
<comment type="caution">
    <text evidence="3">The sequence shown here is derived from an EMBL/GenBank/DDBJ whole genome shotgun (WGS) entry which is preliminary data.</text>
</comment>
<keyword evidence="2" id="KW-1133">Transmembrane helix</keyword>
<keyword evidence="2" id="KW-0472">Membrane</keyword>
<name>A0AAD7HBX9_9AGAR</name>
<evidence type="ECO:0000313" key="3">
    <source>
        <dbReference type="EMBL" id="KAJ7717263.1"/>
    </source>
</evidence>
<feature type="region of interest" description="Disordered" evidence="1">
    <location>
        <begin position="36"/>
        <end position="68"/>
    </location>
</feature>
<organism evidence="3 4">
    <name type="scientific">Mycena metata</name>
    <dbReference type="NCBI Taxonomy" id="1033252"/>
    <lineage>
        <taxon>Eukaryota</taxon>
        <taxon>Fungi</taxon>
        <taxon>Dikarya</taxon>
        <taxon>Basidiomycota</taxon>
        <taxon>Agaricomycotina</taxon>
        <taxon>Agaricomycetes</taxon>
        <taxon>Agaricomycetidae</taxon>
        <taxon>Agaricales</taxon>
        <taxon>Marasmiineae</taxon>
        <taxon>Mycenaceae</taxon>
        <taxon>Mycena</taxon>
    </lineage>
</organism>
<evidence type="ECO:0000256" key="2">
    <source>
        <dbReference type="SAM" id="Phobius"/>
    </source>
</evidence>
<keyword evidence="4" id="KW-1185">Reference proteome</keyword>
<feature type="compositionally biased region" description="Pro residues" evidence="1">
    <location>
        <begin position="41"/>
        <end position="68"/>
    </location>
</feature>
<gene>
    <name evidence="3" type="ORF">B0H16DRAFT_440394</name>
</gene>
<evidence type="ECO:0000313" key="4">
    <source>
        <dbReference type="Proteomes" id="UP001215598"/>
    </source>
</evidence>
<protein>
    <submittedName>
        <fullName evidence="3">Uncharacterized protein</fullName>
    </submittedName>
</protein>
<dbReference type="Proteomes" id="UP001215598">
    <property type="component" value="Unassembled WGS sequence"/>
</dbReference>
<sequence>LRPPPLPPSASAPAPACALGCIEAAACRLRPQASLRFSLTPPAPPPPPRPSFPPTPPQTSPPPVLAPPLPRSLVPVPLVSAPLVPPPPPLALRRGTSTPSGAAPTLLGGAFAGLVGVAVVAVVGGLAMVGGWLFEAWVSLSTRTWRVVVGVGGFAVLKAWW</sequence>
<accession>A0AAD7HBX9</accession>
<proteinExistence type="predicted"/>
<dbReference type="AlphaFoldDB" id="A0AAD7HBX9"/>
<evidence type="ECO:0000256" key="1">
    <source>
        <dbReference type="SAM" id="MobiDB-lite"/>
    </source>
</evidence>